<name>A0A2Z2H7S2_9GAMM</name>
<keyword evidence="4" id="KW-0804">Transcription</keyword>
<evidence type="ECO:0000256" key="5">
    <source>
        <dbReference type="SAM" id="MobiDB-lite"/>
    </source>
</evidence>
<proteinExistence type="inferred from homology"/>
<dbReference type="InterPro" id="IPR036388">
    <property type="entry name" value="WH-like_DNA-bd_sf"/>
</dbReference>
<dbReference type="InterPro" id="IPR013324">
    <property type="entry name" value="RNA_pol_sigma_r3/r4-like"/>
</dbReference>
<evidence type="ECO:0000313" key="8">
    <source>
        <dbReference type="EMBL" id="ARS52946.1"/>
    </source>
</evidence>
<dbReference type="SUPFAM" id="SSF88946">
    <property type="entry name" value="Sigma2 domain of RNA polymerase sigma factors"/>
    <property type="match status" value="1"/>
</dbReference>
<dbReference type="Pfam" id="PF08281">
    <property type="entry name" value="Sigma70_r4_2"/>
    <property type="match status" value="1"/>
</dbReference>
<dbReference type="RefSeq" id="WP_086621696.1">
    <property type="nucleotide sequence ID" value="NZ_CP021323.1"/>
</dbReference>
<dbReference type="InterPro" id="IPR013249">
    <property type="entry name" value="RNA_pol_sigma70_r4_t2"/>
</dbReference>
<dbReference type="CDD" id="cd06171">
    <property type="entry name" value="Sigma70_r4"/>
    <property type="match status" value="1"/>
</dbReference>
<dbReference type="Pfam" id="PF04542">
    <property type="entry name" value="Sigma70_r2"/>
    <property type="match status" value="1"/>
</dbReference>
<evidence type="ECO:0000256" key="3">
    <source>
        <dbReference type="ARBA" id="ARBA00023082"/>
    </source>
</evidence>
<keyword evidence="2" id="KW-0805">Transcription regulation</keyword>
<organism evidence="8 9">
    <name type="scientific">Kushneria konosiri</name>
    <dbReference type="NCBI Taxonomy" id="698828"/>
    <lineage>
        <taxon>Bacteria</taxon>
        <taxon>Pseudomonadati</taxon>
        <taxon>Pseudomonadota</taxon>
        <taxon>Gammaproteobacteria</taxon>
        <taxon>Oceanospirillales</taxon>
        <taxon>Halomonadaceae</taxon>
        <taxon>Kushneria</taxon>
    </lineage>
</organism>
<evidence type="ECO:0000256" key="2">
    <source>
        <dbReference type="ARBA" id="ARBA00023015"/>
    </source>
</evidence>
<dbReference type="InterPro" id="IPR013325">
    <property type="entry name" value="RNA_pol_sigma_r2"/>
</dbReference>
<evidence type="ECO:0000259" key="6">
    <source>
        <dbReference type="Pfam" id="PF04542"/>
    </source>
</evidence>
<sequence>MHAATIDSLYREHHQQLMRFLKRQLPCHEQAADLCHEVYLRLIRSDDIPALDNPRAYLFRIARNLLTDHHRRQANHLIAIDTLTPVLVCPRACPEARLCEQQQCVHRLGEALSTLPDHLRQALIWHRMEGLTQREIGERLGVSERMAGRYIARAVTTCQAELETMNLPNEPSRPSQGLPDAPRRQVT</sequence>
<dbReference type="InterPro" id="IPR007627">
    <property type="entry name" value="RNA_pol_sigma70_r2"/>
</dbReference>
<dbReference type="Gene3D" id="1.10.10.10">
    <property type="entry name" value="Winged helix-like DNA-binding domain superfamily/Winged helix DNA-binding domain"/>
    <property type="match status" value="1"/>
</dbReference>
<evidence type="ECO:0008006" key="10">
    <source>
        <dbReference type="Google" id="ProtNLM"/>
    </source>
</evidence>
<protein>
    <recommendedName>
        <fullName evidence="10">RNA polymerase subunit sigma-24</fullName>
    </recommendedName>
</protein>
<dbReference type="Gene3D" id="1.10.1740.10">
    <property type="match status" value="1"/>
</dbReference>
<comment type="similarity">
    <text evidence="1">Belongs to the sigma-70 factor family. ECF subfamily.</text>
</comment>
<dbReference type="SUPFAM" id="SSF88659">
    <property type="entry name" value="Sigma3 and sigma4 domains of RNA polymerase sigma factors"/>
    <property type="match status" value="1"/>
</dbReference>
<dbReference type="GO" id="GO:0006352">
    <property type="term" value="P:DNA-templated transcription initiation"/>
    <property type="evidence" value="ECO:0007669"/>
    <property type="project" value="InterPro"/>
</dbReference>
<dbReference type="PANTHER" id="PTHR43133">
    <property type="entry name" value="RNA POLYMERASE ECF-TYPE SIGMA FACTO"/>
    <property type="match status" value="1"/>
</dbReference>
<feature type="domain" description="RNA polymerase sigma-70 region 2" evidence="6">
    <location>
        <begin position="9"/>
        <end position="74"/>
    </location>
</feature>
<dbReference type="AlphaFoldDB" id="A0A2Z2H7S2"/>
<reference evidence="8 9" key="1">
    <citation type="journal article" date="2017" name="Int. J. Syst. Evol. Microbiol.">
        <title>Kushneria konosiri sp. nov., isolated from the Korean salt-fermented seafood Daemi-jeot.</title>
        <authorList>
            <person name="Yun J.H."/>
            <person name="Park S.K."/>
            <person name="Lee J.Y."/>
            <person name="Jung M.J."/>
            <person name="Bae J.W."/>
        </authorList>
    </citation>
    <scope>NUCLEOTIDE SEQUENCE [LARGE SCALE GENOMIC DNA]</scope>
    <source>
        <strain evidence="8 9">X49</strain>
    </source>
</reference>
<dbReference type="InterPro" id="IPR039425">
    <property type="entry name" value="RNA_pol_sigma-70-like"/>
</dbReference>
<keyword evidence="9" id="KW-1185">Reference proteome</keyword>
<evidence type="ECO:0000313" key="9">
    <source>
        <dbReference type="Proteomes" id="UP000250025"/>
    </source>
</evidence>
<dbReference type="NCBIfam" id="TIGR02937">
    <property type="entry name" value="sigma70-ECF"/>
    <property type="match status" value="1"/>
</dbReference>
<dbReference type="PANTHER" id="PTHR43133:SF63">
    <property type="entry name" value="RNA POLYMERASE SIGMA FACTOR FECI-RELATED"/>
    <property type="match status" value="1"/>
</dbReference>
<dbReference type="Proteomes" id="UP000250025">
    <property type="component" value="Chromosome"/>
</dbReference>
<feature type="region of interest" description="Disordered" evidence="5">
    <location>
        <begin position="165"/>
        <end position="187"/>
    </location>
</feature>
<dbReference type="OrthoDB" id="9797134at2"/>
<evidence type="ECO:0000259" key="7">
    <source>
        <dbReference type="Pfam" id="PF08281"/>
    </source>
</evidence>
<gene>
    <name evidence="8" type="ORF">B9G99_08685</name>
</gene>
<keyword evidence="3" id="KW-0731">Sigma factor</keyword>
<accession>A0A2Z2H7S2</accession>
<dbReference type="GO" id="GO:0003677">
    <property type="term" value="F:DNA binding"/>
    <property type="evidence" value="ECO:0007669"/>
    <property type="project" value="InterPro"/>
</dbReference>
<dbReference type="KEGG" id="kus:B9G99_08685"/>
<evidence type="ECO:0000256" key="1">
    <source>
        <dbReference type="ARBA" id="ARBA00010641"/>
    </source>
</evidence>
<feature type="compositionally biased region" description="Polar residues" evidence="5">
    <location>
        <begin position="166"/>
        <end position="175"/>
    </location>
</feature>
<dbReference type="InterPro" id="IPR014284">
    <property type="entry name" value="RNA_pol_sigma-70_dom"/>
</dbReference>
<evidence type="ECO:0000256" key="4">
    <source>
        <dbReference type="ARBA" id="ARBA00023163"/>
    </source>
</evidence>
<feature type="domain" description="RNA polymerase sigma factor 70 region 4 type 2" evidence="7">
    <location>
        <begin position="107"/>
        <end position="158"/>
    </location>
</feature>
<dbReference type="EMBL" id="CP021323">
    <property type="protein sequence ID" value="ARS52946.1"/>
    <property type="molecule type" value="Genomic_DNA"/>
</dbReference>
<dbReference type="GO" id="GO:0016987">
    <property type="term" value="F:sigma factor activity"/>
    <property type="evidence" value="ECO:0007669"/>
    <property type="project" value="UniProtKB-KW"/>
</dbReference>